<proteinExistence type="predicted"/>
<reference evidence="2 3" key="1">
    <citation type="journal article" date="2019" name="Sci. Rep.">
        <title>A high-quality genome of Eragrostis curvula grass provides insights into Poaceae evolution and supports new strategies to enhance forage quality.</title>
        <authorList>
            <person name="Carballo J."/>
            <person name="Santos B.A.C.M."/>
            <person name="Zappacosta D."/>
            <person name="Garbus I."/>
            <person name="Selva J.P."/>
            <person name="Gallo C.A."/>
            <person name="Diaz A."/>
            <person name="Albertini E."/>
            <person name="Caccamo M."/>
            <person name="Echenique V."/>
        </authorList>
    </citation>
    <scope>NUCLEOTIDE SEQUENCE [LARGE SCALE GENOMIC DNA]</scope>
    <source>
        <strain evidence="3">cv. Victoria</strain>
        <tissue evidence="2">Leaf</tissue>
    </source>
</reference>
<dbReference type="EMBL" id="RWGY01000011">
    <property type="protein sequence ID" value="TVU29844.1"/>
    <property type="molecule type" value="Genomic_DNA"/>
</dbReference>
<dbReference type="AlphaFoldDB" id="A0A5J9V2T9"/>
<keyword evidence="3" id="KW-1185">Reference proteome</keyword>
<feature type="compositionally biased region" description="Basic and acidic residues" evidence="1">
    <location>
        <begin position="23"/>
        <end position="59"/>
    </location>
</feature>
<evidence type="ECO:0000313" key="3">
    <source>
        <dbReference type="Proteomes" id="UP000324897"/>
    </source>
</evidence>
<organism evidence="2 3">
    <name type="scientific">Eragrostis curvula</name>
    <name type="common">weeping love grass</name>
    <dbReference type="NCBI Taxonomy" id="38414"/>
    <lineage>
        <taxon>Eukaryota</taxon>
        <taxon>Viridiplantae</taxon>
        <taxon>Streptophyta</taxon>
        <taxon>Embryophyta</taxon>
        <taxon>Tracheophyta</taxon>
        <taxon>Spermatophyta</taxon>
        <taxon>Magnoliopsida</taxon>
        <taxon>Liliopsida</taxon>
        <taxon>Poales</taxon>
        <taxon>Poaceae</taxon>
        <taxon>PACMAD clade</taxon>
        <taxon>Chloridoideae</taxon>
        <taxon>Eragrostideae</taxon>
        <taxon>Eragrostidinae</taxon>
        <taxon>Eragrostis</taxon>
    </lineage>
</organism>
<gene>
    <name evidence="2" type="ORF">EJB05_21432</name>
</gene>
<evidence type="ECO:0000256" key="1">
    <source>
        <dbReference type="SAM" id="MobiDB-lite"/>
    </source>
</evidence>
<name>A0A5J9V2T9_9POAL</name>
<dbReference type="OrthoDB" id="694665at2759"/>
<evidence type="ECO:0000313" key="2">
    <source>
        <dbReference type="EMBL" id="TVU29844.1"/>
    </source>
</evidence>
<feature type="region of interest" description="Disordered" evidence="1">
    <location>
        <begin position="1"/>
        <end position="79"/>
    </location>
</feature>
<dbReference type="Gramene" id="TVU29844">
    <property type="protein sequence ID" value="TVU29844"/>
    <property type="gene ID" value="EJB05_21432"/>
</dbReference>
<accession>A0A5J9V2T9</accession>
<comment type="caution">
    <text evidence="2">The sequence shown here is derived from an EMBL/GenBank/DDBJ whole genome shotgun (WGS) entry which is preliminary data.</text>
</comment>
<protein>
    <submittedName>
        <fullName evidence="2">Uncharacterized protein</fullName>
    </submittedName>
</protein>
<dbReference type="Proteomes" id="UP000324897">
    <property type="component" value="Chromosome 1"/>
</dbReference>
<sequence length="176" mass="19848">MKVYRKKLKEEAAARAAGARHASAKDNRRAEPAAKTGDDDFGHHGNWEPDETESTHFGEEDLDAADPGVQYDVPDEEQDEEARLYGLRDVKYKSYRVDTGRSSNGKDPYDHVYANLPKKHHVLLKAKDCIHCGAKRIRGEGAAFCCRSGMVKIHTPEVPAEFKRLFTIWEPKLIVV</sequence>
<feature type="non-terminal residue" evidence="2">
    <location>
        <position position="1"/>
    </location>
</feature>